<protein>
    <submittedName>
        <fullName evidence="1">Uncharacterized protein</fullName>
    </submittedName>
</protein>
<evidence type="ECO:0000313" key="1">
    <source>
        <dbReference type="EMBL" id="DAF53669.1"/>
    </source>
</evidence>
<organism evidence="1">
    <name type="scientific">Siphoviridae sp. ctMRT7</name>
    <dbReference type="NCBI Taxonomy" id="2827855"/>
    <lineage>
        <taxon>Viruses</taxon>
        <taxon>Duplodnaviria</taxon>
        <taxon>Heunggongvirae</taxon>
        <taxon>Uroviricota</taxon>
        <taxon>Caudoviricetes</taxon>
    </lineage>
</organism>
<accession>A0A8S5SRJ5</accession>
<dbReference type="EMBL" id="BK032661">
    <property type="protein sequence ID" value="DAF53669.1"/>
    <property type="molecule type" value="Genomic_DNA"/>
</dbReference>
<proteinExistence type="predicted"/>
<sequence>MLTGKYADFAEYFGNDVAEGIFKADISTAKKKDKIKRLKKKLLELPAADVGIAYQNILAEQVGIFIAERPPETVWNAERIIFQIQTLEMEI</sequence>
<name>A0A8S5SRJ5_9CAUD</name>
<reference evidence="1" key="1">
    <citation type="journal article" date="2021" name="Proc. Natl. Acad. Sci. U.S.A.">
        <title>A Catalog of Tens of Thousands of Viruses from Human Metagenomes Reveals Hidden Associations with Chronic Diseases.</title>
        <authorList>
            <person name="Tisza M.J."/>
            <person name="Buck C.B."/>
        </authorList>
    </citation>
    <scope>NUCLEOTIDE SEQUENCE</scope>
    <source>
        <strain evidence="1">CtMRT7</strain>
    </source>
</reference>